<accession>A0ABQ4I873</accession>
<evidence type="ECO:0000256" key="1">
    <source>
        <dbReference type="SAM" id="MobiDB-lite"/>
    </source>
</evidence>
<feature type="compositionally biased region" description="Low complexity" evidence="1">
    <location>
        <begin position="397"/>
        <end position="407"/>
    </location>
</feature>
<dbReference type="Proteomes" id="UP000647860">
    <property type="component" value="Unassembled WGS sequence"/>
</dbReference>
<evidence type="ECO:0008006" key="4">
    <source>
        <dbReference type="Google" id="ProtNLM"/>
    </source>
</evidence>
<feature type="compositionally biased region" description="Low complexity" evidence="1">
    <location>
        <begin position="260"/>
        <end position="272"/>
    </location>
</feature>
<keyword evidence="3" id="KW-1185">Reference proteome</keyword>
<gene>
    <name evidence="2" type="ORF">Vgi01_06700</name>
</gene>
<feature type="compositionally biased region" description="Pro residues" evidence="1">
    <location>
        <begin position="310"/>
        <end position="319"/>
    </location>
</feature>
<name>A0ABQ4I873_9ACTN</name>
<proteinExistence type="predicted"/>
<reference evidence="2 3" key="1">
    <citation type="submission" date="2021-01" db="EMBL/GenBank/DDBJ databases">
        <title>Whole genome shotgun sequence of Verrucosispora gifhornensis NBRC 16317.</title>
        <authorList>
            <person name="Komaki H."/>
            <person name="Tamura T."/>
        </authorList>
    </citation>
    <scope>NUCLEOTIDE SEQUENCE [LARGE SCALE GENOMIC DNA]</scope>
    <source>
        <strain evidence="2 3">NBRC 16317</strain>
    </source>
</reference>
<comment type="caution">
    <text evidence="2">The sequence shown here is derived from an EMBL/GenBank/DDBJ whole genome shotgun (WGS) entry which is preliminary data.</text>
</comment>
<feature type="region of interest" description="Disordered" evidence="1">
    <location>
        <begin position="180"/>
        <end position="201"/>
    </location>
</feature>
<evidence type="ECO:0000313" key="3">
    <source>
        <dbReference type="Proteomes" id="UP000647860"/>
    </source>
</evidence>
<evidence type="ECO:0000313" key="2">
    <source>
        <dbReference type="EMBL" id="GIJ13986.1"/>
    </source>
</evidence>
<sequence length="450" mass="46666">MRDVGVGRSGGLTNWYLMNVADMWACVQDHQTEQHWRHVAGWRKVCDLAGQHLTRLKAYRDGLARAWPPETNAAAKAYVAELDDLIDQVQRTHDAASANQTALSAATQAITSTRTELSKVYEEYARKLQQKRTWETIAADPKAAAGSRASEPPVTDAELERLNVRARGIMYGLSSELQQAQAMLRQPPPPPSAGRGINQNEPNVYGATVGPIPILPPIVPIPTPRARTIPGGQPPGERVAVPKAPGTGPVLGGNRPISESPPTASGKAASSTPSPPTSSGIHPEPSTGLGYQPRRPGTGQPSPGSIGRPTPGPHSPTAPRPAANNGLIGGIPGMINGPSSGSAAQPRRVNPVGGVIGGGAAGTAPTGAAGSRPRGVRGISSANSSLASMPAAGWPNSGGMMSSRGSGSQDGETRRWDPDQPWQVDPGVPPVVKPNNDDEPIDPGPAIGLK</sequence>
<dbReference type="EMBL" id="BOPA01000006">
    <property type="protein sequence ID" value="GIJ13986.1"/>
    <property type="molecule type" value="Genomic_DNA"/>
</dbReference>
<feature type="region of interest" description="Disordered" evidence="1">
    <location>
        <begin position="223"/>
        <end position="450"/>
    </location>
</feature>
<protein>
    <recommendedName>
        <fullName evidence="4">PPE family protein</fullName>
    </recommendedName>
</protein>
<organism evidence="2 3">
    <name type="scientific">Micromonospora gifhornensis</name>
    <dbReference type="NCBI Taxonomy" id="84594"/>
    <lineage>
        <taxon>Bacteria</taxon>
        <taxon>Bacillati</taxon>
        <taxon>Actinomycetota</taxon>
        <taxon>Actinomycetes</taxon>
        <taxon>Micromonosporales</taxon>
        <taxon>Micromonosporaceae</taxon>
        <taxon>Micromonospora</taxon>
    </lineage>
</organism>